<feature type="compositionally biased region" description="Basic and acidic residues" evidence="12">
    <location>
        <begin position="1567"/>
        <end position="1582"/>
    </location>
</feature>
<organism evidence="14">
    <name type="scientific">Tetraodon nigroviridis</name>
    <name type="common">Spotted green pufferfish</name>
    <name type="synonym">Chelonodon nigroviridis</name>
    <dbReference type="NCBI Taxonomy" id="99883"/>
    <lineage>
        <taxon>Eukaryota</taxon>
        <taxon>Metazoa</taxon>
        <taxon>Chordata</taxon>
        <taxon>Craniata</taxon>
        <taxon>Vertebrata</taxon>
        <taxon>Euteleostomi</taxon>
        <taxon>Actinopterygii</taxon>
        <taxon>Neopterygii</taxon>
        <taxon>Teleostei</taxon>
        <taxon>Neoteleostei</taxon>
        <taxon>Acanthomorphata</taxon>
        <taxon>Eupercaria</taxon>
        <taxon>Tetraodontiformes</taxon>
        <taxon>Tetradontoidea</taxon>
        <taxon>Tetraodontidae</taxon>
        <taxon>Tetraodon</taxon>
    </lineage>
</organism>
<feature type="compositionally biased region" description="Basic residues" evidence="12">
    <location>
        <begin position="7"/>
        <end position="19"/>
    </location>
</feature>
<evidence type="ECO:0000256" key="9">
    <source>
        <dbReference type="ARBA" id="ARBA00047840"/>
    </source>
</evidence>
<dbReference type="GO" id="GO:0070579">
    <property type="term" value="F:DNA 5-methylcytosine dioxygenase activity"/>
    <property type="evidence" value="ECO:0007669"/>
    <property type="project" value="UniProtKB-UniRule"/>
</dbReference>
<name>Q4SKY6_TETNG</name>
<evidence type="ECO:0000256" key="11">
    <source>
        <dbReference type="RuleBase" id="RU367064"/>
    </source>
</evidence>
<dbReference type="PANTHER" id="PTHR23358">
    <property type="entry name" value="METHYLCYTOSINE DIOXYGENASE TET"/>
    <property type="match status" value="1"/>
</dbReference>
<keyword evidence="4 11" id="KW-0479">Metal-binding</keyword>
<protein>
    <recommendedName>
        <fullName evidence="11">Methylcytosine dioxygenase TET</fullName>
        <ecNumber evidence="11">1.14.11.80</ecNumber>
    </recommendedName>
</protein>
<feature type="region of interest" description="Disordered" evidence="12">
    <location>
        <begin position="440"/>
        <end position="477"/>
    </location>
</feature>
<feature type="domain" description="Methylcytosine dioxygenase TET1-3 oxygenase" evidence="13">
    <location>
        <begin position="1091"/>
        <end position="1518"/>
    </location>
</feature>
<comment type="subcellular location">
    <subcellularLocation>
        <location evidence="1">Chromosome</location>
    </subcellularLocation>
</comment>
<evidence type="ECO:0000256" key="5">
    <source>
        <dbReference type="ARBA" id="ARBA00022833"/>
    </source>
</evidence>
<comment type="cofactor">
    <cofactor evidence="11">
        <name>Zn(2+)</name>
        <dbReference type="ChEBI" id="CHEBI:29105"/>
    </cofactor>
    <text evidence="11">The zinc ions have a structural role.</text>
</comment>
<dbReference type="GO" id="GO:0005634">
    <property type="term" value="C:nucleus"/>
    <property type="evidence" value="ECO:0007669"/>
    <property type="project" value="UniProtKB-UniRule"/>
</dbReference>
<comment type="function">
    <text evidence="11">Dioxygenase that catalyzes the conversion of the modified genomic base 5-methylcytosine (5mC) into 5-hydroxymethylcytosine (5hmC) and plays a key role in epigenetic chromatin reprogramming during embryonic development.</text>
</comment>
<dbReference type="GO" id="GO:0141166">
    <property type="term" value="P:chromosomal 5-methylcytosine DNA demethylation pathway"/>
    <property type="evidence" value="ECO:0007669"/>
    <property type="project" value="UniProtKB-UniRule"/>
</dbReference>
<feature type="region of interest" description="Disordered" evidence="12">
    <location>
        <begin position="1540"/>
        <end position="1583"/>
    </location>
</feature>
<feature type="compositionally biased region" description="Polar residues" evidence="12">
    <location>
        <begin position="1265"/>
        <end position="1275"/>
    </location>
</feature>
<feature type="region of interest" description="Disordered" evidence="12">
    <location>
        <begin position="1"/>
        <end position="265"/>
    </location>
</feature>
<feature type="region of interest" description="Disordered" evidence="12">
    <location>
        <begin position="1265"/>
        <end position="1308"/>
    </location>
</feature>
<feature type="region of interest" description="Disordered" evidence="12">
    <location>
        <begin position="1344"/>
        <end position="1406"/>
    </location>
</feature>
<dbReference type="OrthoDB" id="8854879at2759"/>
<feature type="compositionally biased region" description="Polar residues" evidence="12">
    <location>
        <begin position="1293"/>
        <end position="1308"/>
    </location>
</feature>
<feature type="compositionally biased region" description="Basic and acidic residues" evidence="12">
    <location>
        <begin position="440"/>
        <end position="455"/>
    </location>
</feature>
<feature type="region of interest" description="Disordered" evidence="12">
    <location>
        <begin position="696"/>
        <end position="760"/>
    </location>
</feature>
<feature type="compositionally biased region" description="Polar residues" evidence="12">
    <location>
        <begin position="696"/>
        <end position="711"/>
    </location>
</feature>
<feature type="compositionally biased region" description="Basic and acidic residues" evidence="12">
    <location>
        <begin position="163"/>
        <end position="173"/>
    </location>
</feature>
<feature type="non-terminal residue" evidence="14">
    <location>
        <position position="1"/>
    </location>
</feature>
<keyword evidence="7 11" id="KW-0560">Oxidoreductase</keyword>
<evidence type="ECO:0000259" key="13">
    <source>
        <dbReference type="SMART" id="SM01333"/>
    </source>
</evidence>
<feature type="compositionally biased region" description="Polar residues" evidence="12">
    <location>
        <begin position="188"/>
        <end position="198"/>
    </location>
</feature>
<accession>Q4SKY6</accession>
<feature type="compositionally biased region" description="Basic and acidic residues" evidence="12">
    <location>
        <begin position="237"/>
        <end position="250"/>
    </location>
</feature>
<dbReference type="InterPro" id="IPR046942">
    <property type="entry name" value="TET_oxygenase"/>
</dbReference>
<dbReference type="GO" id="GO:0040029">
    <property type="term" value="P:epigenetic regulation of gene expression"/>
    <property type="evidence" value="ECO:0007669"/>
    <property type="project" value="InterPro"/>
</dbReference>
<reference evidence="14" key="2">
    <citation type="submission" date="2004-02" db="EMBL/GenBank/DDBJ databases">
        <authorList>
            <consortium name="Genoscope"/>
            <consortium name="Whitehead Institute Centre for Genome Research"/>
        </authorList>
    </citation>
    <scope>NUCLEOTIDE SEQUENCE</scope>
</reference>
<evidence type="ECO:0000256" key="1">
    <source>
        <dbReference type="ARBA" id="ARBA00004286"/>
    </source>
</evidence>
<dbReference type="KEGG" id="tng:GSTEN00016497G001"/>
<comment type="catalytic activity">
    <reaction evidence="9 11">
        <text>a 5-formyl-2'-deoxycytidine in DNA + 2-oxoglutarate + O2 = a 5-carboxyl-2'-deoxycytidine in DNA + succinate + CO2 + H(+)</text>
        <dbReference type="Rhea" id="RHEA:53832"/>
        <dbReference type="Rhea" id="RHEA-COMP:13656"/>
        <dbReference type="Rhea" id="RHEA-COMP:13657"/>
        <dbReference type="ChEBI" id="CHEBI:15378"/>
        <dbReference type="ChEBI" id="CHEBI:15379"/>
        <dbReference type="ChEBI" id="CHEBI:16526"/>
        <dbReference type="ChEBI" id="CHEBI:16810"/>
        <dbReference type="ChEBI" id="CHEBI:30031"/>
        <dbReference type="ChEBI" id="CHEBI:137731"/>
        <dbReference type="ChEBI" id="CHEBI:137732"/>
        <dbReference type="EC" id="1.14.11.80"/>
    </reaction>
</comment>
<gene>
    <name evidence="14" type="ORF">GSTENG00016497001</name>
</gene>
<dbReference type="GO" id="GO:0008270">
    <property type="term" value="F:zinc ion binding"/>
    <property type="evidence" value="ECO:0007669"/>
    <property type="project" value="UniProtKB-UniRule"/>
</dbReference>
<evidence type="ECO:0000256" key="6">
    <source>
        <dbReference type="ARBA" id="ARBA00022964"/>
    </source>
</evidence>
<evidence type="ECO:0000256" key="12">
    <source>
        <dbReference type="SAM" id="MobiDB-lite"/>
    </source>
</evidence>
<comment type="similarity">
    <text evidence="2 11">Belongs to the TET family.</text>
</comment>
<dbReference type="EMBL" id="CAAE01014563">
    <property type="protein sequence ID" value="CAF98696.1"/>
    <property type="molecule type" value="Genomic_DNA"/>
</dbReference>
<comment type="catalytic activity">
    <reaction evidence="10 11">
        <text>a 5-hydroxymethyl-2'-deoxycytidine in DNA + 2-oxoglutarate + O2 = a 5-formyl-2'-deoxycytidine in DNA + succinate + CO2 + H2O</text>
        <dbReference type="Rhea" id="RHEA:53828"/>
        <dbReference type="Rhea" id="RHEA-COMP:13315"/>
        <dbReference type="Rhea" id="RHEA-COMP:13656"/>
        <dbReference type="ChEBI" id="CHEBI:15377"/>
        <dbReference type="ChEBI" id="CHEBI:15379"/>
        <dbReference type="ChEBI" id="CHEBI:16526"/>
        <dbReference type="ChEBI" id="CHEBI:16810"/>
        <dbReference type="ChEBI" id="CHEBI:30031"/>
        <dbReference type="ChEBI" id="CHEBI:136731"/>
        <dbReference type="ChEBI" id="CHEBI:137731"/>
        <dbReference type="EC" id="1.14.11.80"/>
    </reaction>
</comment>
<dbReference type="GO" id="GO:0005694">
    <property type="term" value="C:chromosome"/>
    <property type="evidence" value="ECO:0007669"/>
    <property type="project" value="UniProtKB-SubCell"/>
</dbReference>
<comment type="cofactor">
    <cofactor evidence="11">
        <name>Fe(2+)</name>
        <dbReference type="ChEBI" id="CHEBI:29033"/>
    </cofactor>
    <text evidence="11">Binds 1 Fe(2+) ion per subunit.</text>
</comment>
<feature type="compositionally biased region" description="Polar residues" evidence="12">
    <location>
        <begin position="1372"/>
        <end position="1385"/>
    </location>
</feature>
<feature type="region of interest" description="Disordered" evidence="12">
    <location>
        <begin position="864"/>
        <end position="896"/>
    </location>
</feature>
<keyword evidence="3" id="KW-0158">Chromosome</keyword>
<evidence type="ECO:0000256" key="7">
    <source>
        <dbReference type="ARBA" id="ARBA00023002"/>
    </source>
</evidence>
<evidence type="ECO:0000256" key="10">
    <source>
        <dbReference type="ARBA" id="ARBA00049431"/>
    </source>
</evidence>
<sequence>MPAPTKSSRRQKPAQRRNGNKVISPKRQTCNSNKPRGRAADRQQKAPAKRSSARAQAKLAESPGGRGHGGAGQGPSRALGKANPAPNGTGSMRLRVEKSKGVGVINAQEDSPLKADSPPSADTLDDCGQCGYDSAIGQQDEEPVSRDVSGDLECRTGAPECGEADREPKPCSDREDDGPSESICPPVSQDTGEGNESSVGPGEEDDEFAGDGKQHAARAVQQEEDHKVVPESGSVDGKGKEQMDDTHAAAEEDEGEEGHTHHARSPAITNSLTHNLASEQGRFPALVKGEPGLELTSVALHQHICSSVTLEKGSVENQTKPNGATVTTGSHADAKSVYKRTMVALEPQRTIITKTPKDHLENGPITSPVPLKKLKVEQPWMWMTEQASTQLSDDEVCEDPLSMLAAVVCLSVTERKGLEEKPFSSRASILRSIKTEPPDLHCVKKEPEDFKHDSCQKSTPGSPQRASHAVKNEPSPSVLLPSVQSLAEKRNLSFDQAIAIEALTQLAAIPQRAQRSIKAENMCENPISNAAPFLPAITNTPLQVVKPTAGVHCNKVSVISSPRHQTSVICPPLARQGNVIKCSRGLAQLDHSNASSDGDKMPCMKTEQGFGTPVIKSECSYKDLSDMNFRKECNRVFGEEKYRVPAKDRNKDEVEVAAQLADLAFIIQSRHKQHSENSPPKGTPVSAIKYNYNFQLTPSQNKNNAKKTNPIPSKPRKKKNEGPHEGLNRRMPLSKRMSSGEAGHKGRGKKIPTQGKSSVHHKKNLFLPLTQIDLQKYRSGAQEERKHQIQQTPFEDQQIQNHSIIRTTNICQENASWCLSNGPLNGHNPCNSHAAEVGQECEKHLLSQVAQPCSGLHHGADLDNSPASAASLSHSAGHPVLANGHSGVQPSPPLSQQSCYRLEKSGQVTILSTATDGDVDLSAESTPSKNSISSFLESPMSFLDTPTKNLLNTPSRKGVRSSIVPVHGYGAKGNAVRVEVVVYTGKEGKSSQGCPIAKWVIRRDSEEEKLLCLVRRRPGHCCDTAVLVILILAWEGISRPVADGLYQELTRTLFKYGSPTSRRCALNEDRTCACQGLDPDTCGASFSFGCSWSMYFNGCKFARSKVPRKFRLQGDYPEEVENEEAGRDCRLGQREGRPFSGVTACVDFCAHAHRDTQNMNNGSTVVCTLTKEDNRAVRNVPEDEQLHVLPLYRISDRDEFGQVEGQWAKIRSGALQVLSSFPREVSKKTQLVASSFSLDRQQCLTASAVSVRLIDFHLNVSSKPEPQGYYSTQKLQPRPASVGRCLPDRVEPSTYSQSTSNYPSVSSGATTQKEVISLSHGPAGLQFGQNASTVNYKTIGGIMNGYPPRSGDQSGTPEHIPPPNALSDYPCTFNTEPNRMHSSSLCRPAPSRSVPTPSSFSPRPTSEGLFSRINGLHRAAEDVAPEVKGQGLPHLSSLPPHTQTPLLKPEGVKQEVEEVWSDSEHNFLDHNIGGVAVAPSHGSILIECARRELHATTPILRPNRSHPTRISLVFYQHKSLNEPGHGMAMWDAKMAKREREREEEAERLRLEEMPGGSAVMKGGRAGRSQEESREGEKDERTTHVPTRQAWTFPRDGVITVSPYALTQVTGPYNRW</sequence>
<evidence type="ECO:0000256" key="4">
    <source>
        <dbReference type="ARBA" id="ARBA00022723"/>
    </source>
</evidence>
<comment type="caution">
    <text evidence="14">The sequence shown here is derived from an EMBL/GenBank/DDBJ whole genome shotgun (WGS) entry which is preliminary data.</text>
</comment>
<dbReference type="Pfam" id="PF12851">
    <property type="entry name" value="Tet_JBP"/>
    <property type="match status" value="1"/>
</dbReference>
<evidence type="ECO:0000313" key="14">
    <source>
        <dbReference type="EMBL" id="CAF98696.1"/>
    </source>
</evidence>
<keyword evidence="6 11" id="KW-0223">Dioxygenase</keyword>
<dbReference type="SMART" id="SM01333">
    <property type="entry name" value="Tet_JBP"/>
    <property type="match status" value="1"/>
</dbReference>
<dbReference type="InterPro" id="IPR024779">
    <property type="entry name" value="2OGFeDO_JBP1/TET_oxygenase_dom"/>
</dbReference>
<evidence type="ECO:0000256" key="2">
    <source>
        <dbReference type="ARBA" id="ARBA00007502"/>
    </source>
</evidence>
<feature type="compositionally biased region" description="Gly residues" evidence="12">
    <location>
        <begin position="64"/>
        <end position="73"/>
    </location>
</feature>
<evidence type="ECO:0000256" key="8">
    <source>
        <dbReference type="ARBA" id="ARBA00023004"/>
    </source>
</evidence>
<feature type="compositionally biased region" description="Polar residues" evidence="12">
    <location>
        <begin position="456"/>
        <end position="465"/>
    </location>
</feature>
<keyword evidence="8 11" id="KW-0408">Iron</keyword>
<feature type="compositionally biased region" description="Basic and acidic residues" evidence="12">
    <location>
        <begin position="143"/>
        <end position="154"/>
    </location>
</feature>
<reference evidence="14" key="1">
    <citation type="journal article" date="2004" name="Nature">
        <title>Genome duplication in the teleost fish Tetraodon nigroviridis reveals the early vertebrate proto-karyotype.</title>
        <authorList>
            <person name="Jaillon O."/>
            <person name="Aury J.-M."/>
            <person name="Brunet F."/>
            <person name="Petit J.-L."/>
            <person name="Stange-Thomann N."/>
            <person name="Mauceli E."/>
            <person name="Bouneau L."/>
            <person name="Fischer C."/>
            <person name="Ozouf-Costaz C."/>
            <person name="Bernot A."/>
            <person name="Nicaud S."/>
            <person name="Jaffe D."/>
            <person name="Fisher S."/>
            <person name="Lutfalla G."/>
            <person name="Dossat C."/>
            <person name="Segurens B."/>
            <person name="Dasilva C."/>
            <person name="Salanoubat M."/>
            <person name="Levy M."/>
            <person name="Boudet N."/>
            <person name="Castellano S."/>
            <person name="Anthouard V."/>
            <person name="Jubin C."/>
            <person name="Castelli V."/>
            <person name="Katinka M."/>
            <person name="Vacherie B."/>
            <person name="Biemont C."/>
            <person name="Skalli Z."/>
            <person name="Cattolico L."/>
            <person name="Poulain J."/>
            <person name="De Berardinis V."/>
            <person name="Cruaud C."/>
            <person name="Duprat S."/>
            <person name="Brottier P."/>
            <person name="Coutanceau J.-P."/>
            <person name="Gouzy J."/>
            <person name="Parra G."/>
            <person name="Lardier G."/>
            <person name="Chapple C."/>
            <person name="McKernan K.J."/>
            <person name="McEwan P."/>
            <person name="Bosak S."/>
            <person name="Kellis M."/>
            <person name="Volff J.-N."/>
            <person name="Guigo R."/>
            <person name="Zody M.C."/>
            <person name="Mesirov J."/>
            <person name="Lindblad-Toh K."/>
            <person name="Birren B."/>
            <person name="Nusbaum C."/>
            <person name="Kahn D."/>
            <person name="Robinson-Rechavi M."/>
            <person name="Laudet V."/>
            <person name="Schachter V."/>
            <person name="Quetier F."/>
            <person name="Saurin W."/>
            <person name="Scarpelli C."/>
            <person name="Wincker P."/>
            <person name="Lander E.S."/>
            <person name="Weissenbach J."/>
            <person name="Roest Crollius H."/>
        </authorList>
    </citation>
    <scope>NUCLEOTIDE SEQUENCE [LARGE SCALE GENOMIC DNA]</scope>
</reference>
<feature type="compositionally biased region" description="Polar residues" evidence="12">
    <location>
        <begin position="886"/>
        <end position="896"/>
    </location>
</feature>
<evidence type="ECO:0000256" key="3">
    <source>
        <dbReference type="ARBA" id="ARBA00022454"/>
    </source>
</evidence>
<proteinExistence type="inferred from homology"/>
<feature type="compositionally biased region" description="Basic and acidic residues" evidence="12">
    <location>
        <begin position="1540"/>
        <end position="1552"/>
    </location>
</feature>
<dbReference type="InterPro" id="IPR040175">
    <property type="entry name" value="TET1/2/3"/>
</dbReference>
<feature type="compositionally biased region" description="Low complexity" evidence="12">
    <location>
        <begin position="1390"/>
        <end position="1406"/>
    </location>
</feature>
<keyword evidence="5 11" id="KW-0862">Zinc</keyword>
<feature type="compositionally biased region" description="Low complexity" evidence="12">
    <location>
        <begin position="865"/>
        <end position="876"/>
    </location>
</feature>
<dbReference type="GO" id="GO:0045944">
    <property type="term" value="P:positive regulation of transcription by RNA polymerase II"/>
    <property type="evidence" value="ECO:0007669"/>
    <property type="project" value="TreeGrafter"/>
</dbReference>
<comment type="catalytic activity">
    <reaction evidence="11">
        <text>a 5-methyl-2'-deoxycytidine in DNA + 2-oxoglutarate + O2 = a 5-hydroxymethyl-2'-deoxycytidine in DNA + succinate + CO2</text>
        <dbReference type="Rhea" id="RHEA:52636"/>
        <dbReference type="Rhea" id="RHEA-COMP:11370"/>
        <dbReference type="Rhea" id="RHEA-COMP:13315"/>
        <dbReference type="ChEBI" id="CHEBI:15379"/>
        <dbReference type="ChEBI" id="CHEBI:16526"/>
        <dbReference type="ChEBI" id="CHEBI:16810"/>
        <dbReference type="ChEBI" id="CHEBI:30031"/>
        <dbReference type="ChEBI" id="CHEBI:85454"/>
        <dbReference type="ChEBI" id="CHEBI:136731"/>
        <dbReference type="EC" id="1.14.11.80"/>
    </reaction>
</comment>
<dbReference type="PANTHER" id="PTHR23358:SF2">
    <property type="entry name" value="METHYLCYTOSINE DIOXYGENASE TET1"/>
    <property type="match status" value="1"/>
</dbReference>
<dbReference type="EC" id="1.14.11.80" evidence="11"/>